<name>A0A3B6RJI4_WHEAT</name>
<accession>A0A3B6RJI4</accession>
<dbReference type="PANTHER" id="PTHR27006">
    <property type="entry name" value="PROMASTIGOTE SURFACE ANTIGEN PROTEIN PSA"/>
    <property type="match status" value="1"/>
</dbReference>
<dbReference type="Gramene" id="TraesCS7A03G0970100.1">
    <property type="protein sequence ID" value="TraesCS7A03G0970100.1.CDS"/>
    <property type="gene ID" value="TraesCS7A03G0970100"/>
</dbReference>
<dbReference type="OrthoDB" id="1112283at2759"/>
<dbReference type="OMA" id="LFCIQAE"/>
<dbReference type="PANTHER" id="PTHR27006:SF627">
    <property type="entry name" value="PROTEIN KINASE DOMAIN-CONTAINING PROTEIN"/>
    <property type="match status" value="1"/>
</dbReference>
<dbReference type="EnsemblPlants" id="TraesCS7A02G400500.1">
    <property type="protein sequence ID" value="TraesCS7A02G400500.1"/>
    <property type="gene ID" value="TraesCS7A02G400500"/>
</dbReference>
<dbReference type="Gramene" id="TraesCLE_scaffold_029982_01G000500.1">
    <property type="protein sequence ID" value="TraesCLE_scaffold_029982_01G000500.1"/>
    <property type="gene ID" value="TraesCLE_scaffold_029982_01G000500"/>
</dbReference>
<dbReference type="Proteomes" id="UP000019116">
    <property type="component" value="Chromosome 7A"/>
</dbReference>
<keyword evidence="2" id="KW-1185">Reference proteome</keyword>
<evidence type="ECO:0000313" key="2">
    <source>
        <dbReference type="Proteomes" id="UP000019116"/>
    </source>
</evidence>
<proteinExistence type="predicted"/>
<reference evidence="1" key="2">
    <citation type="submission" date="2018-10" db="UniProtKB">
        <authorList>
            <consortium name="EnsemblPlants"/>
        </authorList>
    </citation>
    <scope>IDENTIFICATION</scope>
</reference>
<dbReference type="STRING" id="4565.A0A3B6RJI4"/>
<dbReference type="Gramene" id="TraesCAD_scaffold_054250_01G000300.1">
    <property type="protein sequence ID" value="TraesCAD_scaffold_054250_01G000300.1"/>
    <property type="gene ID" value="TraesCAD_scaffold_054250_01G000300"/>
</dbReference>
<dbReference type="Gramene" id="TraesWEE_scaffold_058309_01G000300.1">
    <property type="protein sequence ID" value="TraesWEE_scaffold_058309_01G000300.1"/>
    <property type="gene ID" value="TraesWEE_scaffold_058309_01G000300"/>
</dbReference>
<protein>
    <recommendedName>
        <fullName evidence="3">Serine-threonine/tyrosine-protein kinase catalytic domain-containing protein</fullName>
    </recommendedName>
</protein>
<dbReference type="AlphaFoldDB" id="A0A3B6RJI4"/>
<organism evidence="1">
    <name type="scientific">Triticum aestivum</name>
    <name type="common">Wheat</name>
    <dbReference type="NCBI Taxonomy" id="4565"/>
    <lineage>
        <taxon>Eukaryota</taxon>
        <taxon>Viridiplantae</taxon>
        <taxon>Streptophyta</taxon>
        <taxon>Embryophyta</taxon>
        <taxon>Tracheophyta</taxon>
        <taxon>Spermatophyta</taxon>
        <taxon>Magnoliopsida</taxon>
        <taxon>Liliopsida</taxon>
        <taxon>Poales</taxon>
        <taxon>Poaceae</taxon>
        <taxon>BOP clade</taxon>
        <taxon>Pooideae</taxon>
        <taxon>Triticodae</taxon>
        <taxon>Triticeae</taxon>
        <taxon>Triticinae</taxon>
        <taxon>Triticum</taxon>
    </lineage>
</organism>
<dbReference type="Gramene" id="TraesCS7A02G400500.1">
    <property type="protein sequence ID" value="TraesCS7A02G400500.1"/>
    <property type="gene ID" value="TraesCS7A02G400500"/>
</dbReference>
<evidence type="ECO:0000313" key="1">
    <source>
        <dbReference type="EnsemblPlants" id="TraesCS7A02G400500.1"/>
    </source>
</evidence>
<sequence>MKTDVFSFGVLVLVIISGRKNTILDKQGDTVGDLVRDAWRMWKEQRLHELVDPLLGDGYEVAEIMKCAQVALVCAQEDLAYRPAMTNVAAMLNSESISLPMEPKQPGTLIHGCADRDTTSTYVGQSSRTIDITITSSAPTSTRV</sequence>
<dbReference type="Gramene" id="TraesROB_scaffold_124608_01G000300.1">
    <property type="protein sequence ID" value="TraesROB_scaffold_124608_01G000300.1"/>
    <property type="gene ID" value="TraesROB_scaffold_124608_01G000300"/>
</dbReference>
<evidence type="ECO:0008006" key="3">
    <source>
        <dbReference type="Google" id="ProtNLM"/>
    </source>
</evidence>
<reference evidence="1" key="1">
    <citation type="submission" date="2018-08" db="EMBL/GenBank/DDBJ databases">
        <authorList>
            <person name="Rossello M."/>
        </authorList>
    </citation>
    <scope>NUCLEOTIDE SEQUENCE [LARGE SCALE GENOMIC DNA]</scope>
    <source>
        <strain evidence="1">cv. Chinese Spring</strain>
    </source>
</reference>
<dbReference type="InterPro" id="IPR011009">
    <property type="entry name" value="Kinase-like_dom_sf"/>
</dbReference>
<dbReference type="Gramene" id="TraesKAR7A01G0371270.1">
    <property type="protein sequence ID" value="cds.TraesKAR7A01G0371270.1"/>
    <property type="gene ID" value="TraesKAR7A01G0371270"/>
</dbReference>
<dbReference type="PaxDb" id="4565-Traes_7DL_D33A6010D.1"/>
<dbReference type="Gene3D" id="1.10.510.10">
    <property type="entry name" value="Transferase(Phosphotransferase) domain 1"/>
    <property type="match status" value="1"/>
</dbReference>
<dbReference type="SUPFAM" id="SSF56112">
    <property type="entry name" value="Protein kinase-like (PK-like)"/>
    <property type="match status" value="1"/>
</dbReference>
<dbReference type="SMR" id="A0A3B6RJI4"/>